<dbReference type="EMBL" id="ASPP01002208">
    <property type="protein sequence ID" value="ETO34874.1"/>
    <property type="molecule type" value="Genomic_DNA"/>
</dbReference>
<comment type="caution">
    <text evidence="2">The sequence shown here is derived from an EMBL/GenBank/DDBJ whole genome shotgun (WGS) entry which is preliminary data.</text>
</comment>
<accession>X6PA07</accession>
<sequence length="150" mass="17510">MTLSDIDTKINNIRKESKYFLSFFKKIGHKLKTFAFQIATNNQIVYEKLVILIILLSSLSKRKFDLVISLLLDQHVLLINSYQDIRKQNEEIFENKNKNNIIQIIKNLISNEKSNKFLSKNKLLACLSMLQNSYFLTIIATFTLYLSLEG</sequence>
<dbReference type="Proteomes" id="UP000023152">
    <property type="component" value="Unassembled WGS sequence"/>
</dbReference>
<dbReference type="AlphaFoldDB" id="X6PA07"/>
<protein>
    <recommendedName>
        <fullName evidence="4">Transmembrane protein</fullName>
    </recommendedName>
</protein>
<reference evidence="2 3" key="1">
    <citation type="journal article" date="2013" name="Curr. Biol.">
        <title>The Genome of the Foraminiferan Reticulomyxa filosa.</title>
        <authorList>
            <person name="Glockner G."/>
            <person name="Hulsmann N."/>
            <person name="Schleicher M."/>
            <person name="Noegel A.A."/>
            <person name="Eichinger L."/>
            <person name="Gallinger C."/>
            <person name="Pawlowski J."/>
            <person name="Sierra R."/>
            <person name="Euteneuer U."/>
            <person name="Pillet L."/>
            <person name="Moustafa A."/>
            <person name="Platzer M."/>
            <person name="Groth M."/>
            <person name="Szafranski K."/>
            <person name="Schliwa M."/>
        </authorList>
    </citation>
    <scope>NUCLEOTIDE SEQUENCE [LARGE SCALE GENOMIC DNA]</scope>
</reference>
<evidence type="ECO:0000313" key="2">
    <source>
        <dbReference type="EMBL" id="ETO34874.1"/>
    </source>
</evidence>
<gene>
    <name evidence="2" type="ORF">RFI_02215</name>
</gene>
<keyword evidence="3" id="KW-1185">Reference proteome</keyword>
<evidence type="ECO:0000313" key="3">
    <source>
        <dbReference type="Proteomes" id="UP000023152"/>
    </source>
</evidence>
<keyword evidence="1" id="KW-1133">Transmembrane helix</keyword>
<organism evidence="2 3">
    <name type="scientific">Reticulomyxa filosa</name>
    <dbReference type="NCBI Taxonomy" id="46433"/>
    <lineage>
        <taxon>Eukaryota</taxon>
        <taxon>Sar</taxon>
        <taxon>Rhizaria</taxon>
        <taxon>Retaria</taxon>
        <taxon>Foraminifera</taxon>
        <taxon>Monothalamids</taxon>
        <taxon>Reticulomyxidae</taxon>
        <taxon>Reticulomyxa</taxon>
    </lineage>
</organism>
<evidence type="ECO:0000256" key="1">
    <source>
        <dbReference type="SAM" id="Phobius"/>
    </source>
</evidence>
<keyword evidence="1" id="KW-0812">Transmembrane</keyword>
<name>X6PA07_RETFI</name>
<keyword evidence="1" id="KW-0472">Membrane</keyword>
<feature type="transmembrane region" description="Helical" evidence="1">
    <location>
        <begin position="123"/>
        <end position="148"/>
    </location>
</feature>
<evidence type="ECO:0008006" key="4">
    <source>
        <dbReference type="Google" id="ProtNLM"/>
    </source>
</evidence>
<proteinExistence type="predicted"/>